<dbReference type="AlphaFoldDB" id="A0AAN8ETF4"/>
<dbReference type="PROSITE" id="PS50970">
    <property type="entry name" value="HCY"/>
    <property type="match status" value="1"/>
</dbReference>
<dbReference type="GO" id="GO:0050667">
    <property type="term" value="P:homocysteine metabolic process"/>
    <property type="evidence" value="ECO:0007669"/>
    <property type="project" value="TreeGrafter"/>
</dbReference>
<evidence type="ECO:0000256" key="1">
    <source>
        <dbReference type="ARBA" id="ARBA00010398"/>
    </source>
</evidence>
<dbReference type="GO" id="GO:0008705">
    <property type="term" value="F:methionine synthase activity"/>
    <property type="evidence" value="ECO:0007669"/>
    <property type="project" value="TreeGrafter"/>
</dbReference>
<dbReference type="GO" id="GO:0046653">
    <property type="term" value="P:tetrahydrofolate metabolic process"/>
    <property type="evidence" value="ECO:0007669"/>
    <property type="project" value="TreeGrafter"/>
</dbReference>
<evidence type="ECO:0000313" key="11">
    <source>
        <dbReference type="Proteomes" id="UP001331761"/>
    </source>
</evidence>
<comment type="caution">
    <text evidence="10">The sequence shown here is derived from an EMBL/GenBank/DDBJ whole genome shotgun (WGS) entry which is preliminary data.</text>
</comment>
<keyword evidence="4" id="KW-0949">S-adenosyl-L-methionine</keyword>
<organism evidence="10 11">
    <name type="scientific">Trichostrongylus colubriformis</name>
    <name type="common">Black scour worm</name>
    <dbReference type="NCBI Taxonomy" id="6319"/>
    <lineage>
        <taxon>Eukaryota</taxon>
        <taxon>Metazoa</taxon>
        <taxon>Ecdysozoa</taxon>
        <taxon>Nematoda</taxon>
        <taxon>Chromadorea</taxon>
        <taxon>Rhabditida</taxon>
        <taxon>Rhabditina</taxon>
        <taxon>Rhabditomorpha</taxon>
        <taxon>Strongyloidea</taxon>
        <taxon>Trichostrongylidae</taxon>
        <taxon>Trichostrongylus</taxon>
    </lineage>
</organism>
<evidence type="ECO:0000256" key="4">
    <source>
        <dbReference type="ARBA" id="ARBA00022691"/>
    </source>
</evidence>
<evidence type="ECO:0000256" key="7">
    <source>
        <dbReference type="ARBA" id="ARBA00034478"/>
    </source>
</evidence>
<keyword evidence="6" id="KW-0170">Cobalt</keyword>
<name>A0AAN8ETF4_TRICO</name>
<dbReference type="InterPro" id="IPR003726">
    <property type="entry name" value="HCY_dom"/>
</dbReference>
<dbReference type="EMBL" id="WIXE01023444">
    <property type="protein sequence ID" value="KAK5966510.1"/>
    <property type="molecule type" value="Genomic_DNA"/>
</dbReference>
<dbReference type="GO" id="GO:0005829">
    <property type="term" value="C:cytosol"/>
    <property type="evidence" value="ECO:0007669"/>
    <property type="project" value="TreeGrafter"/>
</dbReference>
<dbReference type="PANTHER" id="PTHR45833">
    <property type="entry name" value="METHIONINE SYNTHASE"/>
    <property type="match status" value="1"/>
</dbReference>
<keyword evidence="11" id="KW-1185">Reference proteome</keyword>
<dbReference type="SUPFAM" id="SSF82282">
    <property type="entry name" value="Homocysteine S-methyltransferase"/>
    <property type="match status" value="1"/>
</dbReference>
<dbReference type="GO" id="GO:0032259">
    <property type="term" value="P:methylation"/>
    <property type="evidence" value="ECO:0007669"/>
    <property type="project" value="UniProtKB-KW"/>
</dbReference>
<evidence type="ECO:0000256" key="2">
    <source>
        <dbReference type="ARBA" id="ARBA00022603"/>
    </source>
</evidence>
<gene>
    <name evidence="10" type="ORF">GCK32_018469</name>
</gene>
<comment type="similarity">
    <text evidence="1">Belongs to the vitamin-B12 dependent methionine synthase family.</text>
</comment>
<reference evidence="10 11" key="1">
    <citation type="submission" date="2019-10" db="EMBL/GenBank/DDBJ databases">
        <title>Assembly and Annotation for the nematode Trichostrongylus colubriformis.</title>
        <authorList>
            <person name="Martin J."/>
        </authorList>
    </citation>
    <scope>NUCLEOTIDE SEQUENCE [LARGE SCALE GENOMIC DNA]</scope>
    <source>
        <strain evidence="10">G859</strain>
        <tissue evidence="10">Whole worm</tissue>
    </source>
</reference>
<protein>
    <submittedName>
        <fullName evidence="10">Homocysteine S-methyltransferase</fullName>
    </submittedName>
</protein>
<dbReference type="GO" id="GO:0046872">
    <property type="term" value="F:metal ion binding"/>
    <property type="evidence" value="ECO:0007669"/>
    <property type="project" value="UniProtKB-KW"/>
</dbReference>
<sequence length="184" mass="20646">MGKRSNVFDEIAKLAEQRILLIDGAMGTMIQREHLEEIDFRGQVLQDHPKPLKGNNDLLSITRPDIIYKIHKLYLEAGADFIETNTFSGTVIAQADYETEHLVHEINYQSARIAKKACDDFAKSTGKRCFVCGAIGPTNKTLSISPSVEKPEMRNISKFTLHASKLYLEVSIIKSVTELIVVCH</sequence>
<dbReference type="PANTHER" id="PTHR45833:SF1">
    <property type="entry name" value="METHIONINE SYNTHASE"/>
    <property type="match status" value="1"/>
</dbReference>
<dbReference type="Proteomes" id="UP001331761">
    <property type="component" value="Unassembled WGS sequence"/>
</dbReference>
<keyword evidence="2" id="KW-0489">Methyltransferase</keyword>
<proteinExistence type="inferred from homology"/>
<dbReference type="InterPro" id="IPR050554">
    <property type="entry name" value="Met_Synthase/Corrinoid"/>
</dbReference>
<evidence type="ECO:0000256" key="3">
    <source>
        <dbReference type="ARBA" id="ARBA00022679"/>
    </source>
</evidence>
<keyword evidence="5" id="KW-0479">Metal-binding</keyword>
<dbReference type="InterPro" id="IPR036589">
    <property type="entry name" value="HCY_dom_sf"/>
</dbReference>
<evidence type="ECO:0000256" key="6">
    <source>
        <dbReference type="ARBA" id="ARBA00023285"/>
    </source>
</evidence>
<accession>A0AAN8ETF4</accession>
<comment type="pathway">
    <text evidence="7">Amino-acid biosynthesis; L-methionine biosynthesis via de novo pathway.</text>
</comment>
<evidence type="ECO:0000313" key="10">
    <source>
        <dbReference type="EMBL" id="KAK5966510.1"/>
    </source>
</evidence>
<comment type="caution">
    <text evidence="8">Lacks conserved residue(s) required for the propagation of feature annotation.</text>
</comment>
<evidence type="ECO:0000259" key="9">
    <source>
        <dbReference type="PROSITE" id="PS50970"/>
    </source>
</evidence>
<keyword evidence="3" id="KW-0808">Transferase</keyword>
<feature type="domain" description="Hcy-binding" evidence="9">
    <location>
        <begin position="8"/>
        <end position="184"/>
    </location>
</feature>
<dbReference type="Pfam" id="PF02574">
    <property type="entry name" value="S-methyl_trans"/>
    <property type="match status" value="1"/>
</dbReference>
<dbReference type="Gene3D" id="3.20.20.330">
    <property type="entry name" value="Homocysteine-binding-like domain"/>
    <property type="match status" value="1"/>
</dbReference>
<evidence type="ECO:0000256" key="8">
    <source>
        <dbReference type="PROSITE-ProRule" id="PRU00333"/>
    </source>
</evidence>
<evidence type="ECO:0000256" key="5">
    <source>
        <dbReference type="ARBA" id="ARBA00022723"/>
    </source>
</evidence>